<dbReference type="Gene3D" id="3.30.70.330">
    <property type="match status" value="1"/>
</dbReference>
<dbReference type="SUPFAM" id="SSF54928">
    <property type="entry name" value="RNA-binding domain, RBD"/>
    <property type="match status" value="1"/>
</dbReference>
<keyword evidence="1" id="KW-0694">RNA-binding</keyword>
<reference evidence="4 5" key="1">
    <citation type="submission" date="2019-03" db="EMBL/GenBank/DDBJ databases">
        <title>Sequencing 23 genomes of Wallemia ichthyophaga.</title>
        <authorList>
            <person name="Gostincar C."/>
        </authorList>
    </citation>
    <scope>NUCLEOTIDE SEQUENCE [LARGE SCALE GENOMIC DNA]</scope>
    <source>
        <strain evidence="4 5">EXF-6200</strain>
    </source>
</reference>
<comment type="caution">
    <text evidence="4">The sequence shown here is derived from an EMBL/GenBank/DDBJ whole genome shotgun (WGS) entry which is preliminary data.</text>
</comment>
<dbReference type="InterPro" id="IPR035979">
    <property type="entry name" value="RBD_domain_sf"/>
</dbReference>
<evidence type="ECO:0000256" key="2">
    <source>
        <dbReference type="SAM" id="MobiDB-lite"/>
    </source>
</evidence>
<gene>
    <name evidence="4" type="ORF">E3P86_01631</name>
</gene>
<feature type="region of interest" description="Disordered" evidence="2">
    <location>
        <begin position="155"/>
        <end position="193"/>
    </location>
</feature>
<name>A0A4T0K042_WALIC</name>
<evidence type="ECO:0000259" key="3">
    <source>
        <dbReference type="PROSITE" id="PS50102"/>
    </source>
</evidence>
<dbReference type="PROSITE" id="PS50102">
    <property type="entry name" value="RRM"/>
    <property type="match status" value="1"/>
</dbReference>
<dbReference type="GO" id="GO:0003723">
    <property type="term" value="F:RNA binding"/>
    <property type="evidence" value="ECO:0007669"/>
    <property type="project" value="UniProtKB-UniRule"/>
</dbReference>
<dbReference type="Pfam" id="PF00076">
    <property type="entry name" value="RRM_1"/>
    <property type="match status" value="1"/>
</dbReference>
<protein>
    <recommendedName>
        <fullName evidence="3">RRM domain-containing protein</fullName>
    </recommendedName>
</protein>
<evidence type="ECO:0000313" key="4">
    <source>
        <dbReference type="EMBL" id="TIB38424.1"/>
    </source>
</evidence>
<dbReference type="Proteomes" id="UP000310689">
    <property type="component" value="Unassembled WGS sequence"/>
</dbReference>
<accession>A0A4T0K042</accession>
<feature type="region of interest" description="Disordered" evidence="2">
    <location>
        <begin position="347"/>
        <end position="377"/>
    </location>
</feature>
<dbReference type="InterPro" id="IPR012677">
    <property type="entry name" value="Nucleotide-bd_a/b_plait_sf"/>
</dbReference>
<dbReference type="EMBL" id="SPOI01000061">
    <property type="protein sequence ID" value="TIB38424.1"/>
    <property type="molecule type" value="Genomic_DNA"/>
</dbReference>
<dbReference type="SMART" id="SM00360">
    <property type="entry name" value="RRM"/>
    <property type="match status" value="1"/>
</dbReference>
<evidence type="ECO:0000256" key="1">
    <source>
        <dbReference type="PROSITE-ProRule" id="PRU00176"/>
    </source>
</evidence>
<sequence length="394" mass="45763">MEVTRRLHIAGMTPSITLKDLENRFSRFGSVLSVEDCGKDGNGDPRKYCFMNFQANQAQLNKLMQTFSNSHWKDAKLRISEARPNYITRLEIDKEKAAEKERRKEFKRVRRLLQKKLRGNLKTYAKDMRLTTPYNAKWRNGWYITPAKHLIHPIHIRPDHPVPVPSTSRDPSKSSNDSKAPKPPKKSKQIMIDPRKYGPMHYGESMIGSENVSSDNRPWRCEQDEQGRVKWLKDGDDDEIYNVAHADPQKVYEENADQYNNLDDKVFASKPRPKANNIDEIENQVRRLEENEKKYDEDALSDDDEDEIFAMLESQRLRENRSESPLFEGAQPKSFDWLNTIPELDKTEQAKAQPKVDPSAEQIKQEHKSQNALLDSLFQSNDFGRKASIDIDSD</sequence>
<dbReference type="InterPro" id="IPR000504">
    <property type="entry name" value="RRM_dom"/>
</dbReference>
<proteinExistence type="predicted"/>
<evidence type="ECO:0000313" key="5">
    <source>
        <dbReference type="Proteomes" id="UP000310689"/>
    </source>
</evidence>
<feature type="domain" description="RRM" evidence="3">
    <location>
        <begin position="5"/>
        <end position="84"/>
    </location>
</feature>
<organism evidence="4 5">
    <name type="scientific">Wallemia ichthyophaga</name>
    <dbReference type="NCBI Taxonomy" id="245174"/>
    <lineage>
        <taxon>Eukaryota</taxon>
        <taxon>Fungi</taxon>
        <taxon>Dikarya</taxon>
        <taxon>Basidiomycota</taxon>
        <taxon>Wallemiomycotina</taxon>
        <taxon>Wallemiomycetes</taxon>
        <taxon>Wallemiales</taxon>
        <taxon>Wallemiaceae</taxon>
        <taxon>Wallemia</taxon>
    </lineage>
</organism>
<dbReference type="AlphaFoldDB" id="A0A4T0K042"/>